<evidence type="ECO:0000256" key="4">
    <source>
        <dbReference type="ARBA" id="ARBA00022448"/>
    </source>
</evidence>
<dbReference type="RefSeq" id="WP_167080675.1">
    <property type="nucleotide sequence ID" value="NZ_BAAADC010000001.1"/>
</dbReference>
<protein>
    <recommendedName>
        <fullName evidence="3">High-affinity zinc uptake system protein ZnuA</fullName>
    </recommendedName>
</protein>
<keyword evidence="11" id="KW-1015">Disulfide bond</keyword>
<gene>
    <name evidence="13" type="ORF">FHS83_000567</name>
</gene>
<feature type="signal peptide" evidence="12">
    <location>
        <begin position="1"/>
        <end position="22"/>
    </location>
</feature>
<comment type="caution">
    <text evidence="13">The sequence shown here is derived from an EMBL/GenBank/DDBJ whole genome shotgun (WGS) entry which is preliminary data.</text>
</comment>
<evidence type="ECO:0000256" key="5">
    <source>
        <dbReference type="ARBA" id="ARBA00022723"/>
    </source>
</evidence>
<reference evidence="13 14" key="1">
    <citation type="submission" date="2020-03" db="EMBL/GenBank/DDBJ databases">
        <title>Genomic Encyclopedia of Type Strains, Phase IV (KMG-IV): sequencing the most valuable type-strain genomes for metagenomic binning, comparative biology and taxonomic classification.</title>
        <authorList>
            <person name="Goeker M."/>
        </authorList>
    </citation>
    <scope>NUCLEOTIDE SEQUENCE [LARGE SCALE GENOMIC DNA]</scope>
    <source>
        <strain evidence="13 14">DSM 19867</strain>
    </source>
</reference>
<dbReference type="EMBL" id="JAASRM010000001">
    <property type="protein sequence ID" value="NIK87249.1"/>
    <property type="molecule type" value="Genomic_DNA"/>
</dbReference>
<dbReference type="SUPFAM" id="SSF53807">
    <property type="entry name" value="Helical backbone' metal receptor"/>
    <property type="match status" value="1"/>
</dbReference>
<comment type="subcellular location">
    <subcellularLocation>
        <location evidence="1">Periplasm</location>
    </subcellularLocation>
</comment>
<dbReference type="GO" id="GO:0006829">
    <property type="term" value="P:zinc ion transport"/>
    <property type="evidence" value="ECO:0007669"/>
    <property type="project" value="UniProtKB-KW"/>
</dbReference>
<dbReference type="Pfam" id="PF01297">
    <property type="entry name" value="ZnuA"/>
    <property type="match status" value="1"/>
</dbReference>
<comment type="similarity">
    <text evidence="2">Belongs to the bacterial solute-binding protein 9 family.</text>
</comment>
<dbReference type="GO" id="GO:0046872">
    <property type="term" value="F:metal ion binding"/>
    <property type="evidence" value="ECO:0007669"/>
    <property type="project" value="UniProtKB-KW"/>
</dbReference>
<dbReference type="Gene3D" id="3.40.50.1980">
    <property type="entry name" value="Nitrogenase molybdenum iron protein domain"/>
    <property type="match status" value="2"/>
</dbReference>
<evidence type="ECO:0000256" key="10">
    <source>
        <dbReference type="ARBA" id="ARBA00023065"/>
    </source>
</evidence>
<keyword evidence="6 12" id="KW-0732">Signal</keyword>
<evidence type="ECO:0000256" key="11">
    <source>
        <dbReference type="ARBA" id="ARBA00023157"/>
    </source>
</evidence>
<dbReference type="GO" id="GO:0042597">
    <property type="term" value="C:periplasmic space"/>
    <property type="evidence" value="ECO:0007669"/>
    <property type="project" value="UniProtKB-SubCell"/>
</dbReference>
<name>A0A846MVK9_9PROT</name>
<evidence type="ECO:0000313" key="13">
    <source>
        <dbReference type="EMBL" id="NIK87249.1"/>
    </source>
</evidence>
<dbReference type="AlphaFoldDB" id="A0A846MVK9"/>
<dbReference type="InterPro" id="IPR050492">
    <property type="entry name" value="Bact_metal-bind_prot9"/>
</dbReference>
<feature type="chain" id="PRO_5032487311" description="High-affinity zinc uptake system protein ZnuA" evidence="12">
    <location>
        <begin position="23"/>
        <end position="307"/>
    </location>
</feature>
<evidence type="ECO:0000256" key="8">
    <source>
        <dbReference type="ARBA" id="ARBA00022833"/>
    </source>
</evidence>
<accession>A0A846MVK9</accession>
<evidence type="ECO:0000256" key="1">
    <source>
        <dbReference type="ARBA" id="ARBA00004418"/>
    </source>
</evidence>
<keyword evidence="7" id="KW-0574">Periplasm</keyword>
<evidence type="ECO:0000313" key="14">
    <source>
        <dbReference type="Proteomes" id="UP000570514"/>
    </source>
</evidence>
<evidence type="ECO:0000256" key="12">
    <source>
        <dbReference type="SAM" id="SignalP"/>
    </source>
</evidence>
<dbReference type="PANTHER" id="PTHR42953:SF3">
    <property type="entry name" value="HIGH-AFFINITY ZINC UPTAKE SYSTEM PROTEIN ZNUA"/>
    <property type="match status" value="1"/>
</dbReference>
<evidence type="ECO:0000256" key="6">
    <source>
        <dbReference type="ARBA" id="ARBA00022729"/>
    </source>
</evidence>
<evidence type="ECO:0000256" key="7">
    <source>
        <dbReference type="ARBA" id="ARBA00022764"/>
    </source>
</evidence>
<evidence type="ECO:0000256" key="3">
    <source>
        <dbReference type="ARBA" id="ARBA00015915"/>
    </source>
</evidence>
<evidence type="ECO:0000256" key="2">
    <source>
        <dbReference type="ARBA" id="ARBA00011028"/>
    </source>
</evidence>
<organism evidence="13 14">
    <name type="scientific">Rhizomicrobium palustre</name>
    <dbReference type="NCBI Taxonomy" id="189966"/>
    <lineage>
        <taxon>Bacteria</taxon>
        <taxon>Pseudomonadati</taxon>
        <taxon>Pseudomonadota</taxon>
        <taxon>Alphaproteobacteria</taxon>
        <taxon>Micropepsales</taxon>
        <taxon>Micropepsaceae</taxon>
        <taxon>Rhizomicrobium</taxon>
    </lineage>
</organism>
<dbReference type="CDD" id="cd01019">
    <property type="entry name" value="ZnuA"/>
    <property type="match status" value="1"/>
</dbReference>
<evidence type="ECO:0000256" key="9">
    <source>
        <dbReference type="ARBA" id="ARBA00022906"/>
    </source>
</evidence>
<sequence length="307" mass="32457">MRARALSLSLFAIAHFLCPAEAAPKVLATLKPVHSLVAGVMAGAGTPELLVGGALSEHSYALKPSDARKIAEADLVFEIGPDMETYLSGALSGAGSRLVVLEKAPGVKLLAARKGGLWGEDEDRHAGHMGGHSELADPHLWLDPQNAIAMTRTIAGALAKADPAHAGLYRANADKRVAELTRLDQEIRAQLSPLKAVPYLVFHDAYHYFEARYGLSPAGAITVAPDRPVGARRLSDLRAMVAGGKAVCIFREPQFPPKLIDTLDAGTKAKIGVLDPLGAELTPGPTLYPSLMRQLAASLSSCLSKNR</sequence>
<keyword evidence="10" id="KW-0406">Ion transport</keyword>
<dbReference type="Proteomes" id="UP000570514">
    <property type="component" value="Unassembled WGS sequence"/>
</dbReference>
<keyword evidence="9" id="KW-0864">Zinc transport</keyword>
<keyword evidence="5" id="KW-0479">Metal-binding</keyword>
<keyword evidence="8" id="KW-0862">Zinc</keyword>
<keyword evidence="14" id="KW-1185">Reference proteome</keyword>
<dbReference type="InterPro" id="IPR035520">
    <property type="entry name" value="ZnuA"/>
</dbReference>
<dbReference type="PANTHER" id="PTHR42953">
    <property type="entry name" value="HIGH-AFFINITY ZINC UPTAKE SYSTEM PROTEIN ZNUA-RELATED"/>
    <property type="match status" value="1"/>
</dbReference>
<proteinExistence type="inferred from homology"/>
<keyword evidence="4" id="KW-0813">Transport</keyword>
<dbReference type="InterPro" id="IPR006127">
    <property type="entry name" value="ZnuA-like"/>
</dbReference>